<comment type="similarity">
    <text evidence="2">Belongs to the histone deacetylase family.</text>
</comment>
<dbReference type="EMBL" id="JABBVZ010000006">
    <property type="protein sequence ID" value="NMP21298.1"/>
    <property type="molecule type" value="Genomic_DNA"/>
</dbReference>
<evidence type="ECO:0000313" key="6">
    <source>
        <dbReference type="EMBL" id="NMP21298.1"/>
    </source>
</evidence>
<dbReference type="PANTHER" id="PTHR10625:SF10">
    <property type="entry name" value="HISTONE DEACETYLASE HDAC1"/>
    <property type="match status" value="1"/>
</dbReference>
<evidence type="ECO:0000259" key="5">
    <source>
        <dbReference type="Pfam" id="PF00850"/>
    </source>
</evidence>
<reference evidence="6 7" key="1">
    <citation type="submission" date="2020-04" db="EMBL/GenBank/DDBJ databases">
        <authorList>
            <person name="Zhang R."/>
            <person name="Schippers A."/>
        </authorList>
    </citation>
    <scope>NUCLEOTIDE SEQUENCE [LARGE SCALE GENOMIC DNA]</scope>
    <source>
        <strain evidence="6 7">DSM 109850</strain>
    </source>
</reference>
<dbReference type="InterPro" id="IPR023696">
    <property type="entry name" value="Ureohydrolase_dom_sf"/>
</dbReference>
<keyword evidence="4" id="KW-0006">Acetoin catabolism</keyword>
<sequence length="396" mass="43749">MREGSVVSAVFLYDDAYLQYQFSPDHPFNPVRLSATRDLAENFGLLSPDDVIPPRPATIDELELAHSPHYVDLVRRISVTGKKTYGIERLGLGTEDNPVFRGMHEAAALAAGGTLTAAEKIVAQQTSRALNLAGGLHHAGHGHASGFCIYNDVVAAIRWLRRETGWRVLYVETDAHHGDGVQDAFYRDPEVFFVSLHESGAFLFPGTGHVDEIGEGAGLGTTVNVPLAPATDDASWLEAFQSVVPRVMERFQPDIVISQHGCDGHYWDPLADMCATTTFYAAVPRLLSQWVDAYGINRWIAVGGGGYQSLSVVPRVWTLLWAAVSRQDLQDRPISPDWLAAWEPQSPSRLPRHLMDEPEQFPPIRDRQRMVKANRDTLAALAQQFPEMRFGVSGKA</sequence>
<dbReference type="CDD" id="cd09994">
    <property type="entry name" value="HDAC_AcuC_like"/>
    <property type="match status" value="1"/>
</dbReference>
<dbReference type="Gene3D" id="3.40.800.20">
    <property type="entry name" value="Histone deacetylase domain"/>
    <property type="match status" value="1"/>
</dbReference>
<keyword evidence="7" id="KW-1185">Reference proteome</keyword>
<accession>A0A7Y0L1E9</accession>
<dbReference type="InterPro" id="IPR000286">
    <property type="entry name" value="HDACs"/>
</dbReference>
<dbReference type="UniPathway" id="UPA00040"/>
<organism evidence="6 7">
    <name type="scientific">Sulfobacillus harzensis</name>
    <dbReference type="NCBI Taxonomy" id="2729629"/>
    <lineage>
        <taxon>Bacteria</taxon>
        <taxon>Bacillati</taxon>
        <taxon>Bacillota</taxon>
        <taxon>Clostridia</taxon>
        <taxon>Eubacteriales</taxon>
        <taxon>Clostridiales Family XVII. Incertae Sedis</taxon>
        <taxon>Sulfobacillus</taxon>
    </lineage>
</organism>
<dbReference type="InterPro" id="IPR003085">
    <property type="entry name" value="AcuC"/>
</dbReference>
<gene>
    <name evidence="6" type="ORF">HIJ39_02870</name>
</gene>
<feature type="domain" description="Histone deacetylase" evidence="5">
    <location>
        <begin position="26"/>
        <end position="323"/>
    </location>
</feature>
<evidence type="ECO:0000313" key="7">
    <source>
        <dbReference type="Proteomes" id="UP000533476"/>
    </source>
</evidence>
<dbReference type="Proteomes" id="UP000533476">
    <property type="component" value="Unassembled WGS sequence"/>
</dbReference>
<protein>
    <recommendedName>
        <fullName evidence="3">Acetoin utilization protein AcuC</fullName>
    </recommendedName>
</protein>
<evidence type="ECO:0000256" key="1">
    <source>
        <dbReference type="ARBA" id="ARBA00005101"/>
    </source>
</evidence>
<dbReference type="Pfam" id="PF00850">
    <property type="entry name" value="Hist_deacetyl"/>
    <property type="match status" value="1"/>
</dbReference>
<dbReference type="InterPro" id="IPR037138">
    <property type="entry name" value="His_deacetylse_dom_sf"/>
</dbReference>
<dbReference type="GO" id="GO:0045150">
    <property type="term" value="P:acetoin catabolic process"/>
    <property type="evidence" value="ECO:0007669"/>
    <property type="project" value="UniProtKB-UniPathway"/>
</dbReference>
<comment type="pathway">
    <text evidence="1">Ketone degradation; acetoin degradation.</text>
</comment>
<dbReference type="InterPro" id="IPR023801">
    <property type="entry name" value="His_deacetylse_dom"/>
</dbReference>
<evidence type="ECO:0000256" key="3">
    <source>
        <dbReference type="ARBA" id="ARBA00020218"/>
    </source>
</evidence>
<dbReference type="GO" id="GO:0040029">
    <property type="term" value="P:epigenetic regulation of gene expression"/>
    <property type="evidence" value="ECO:0007669"/>
    <property type="project" value="TreeGrafter"/>
</dbReference>
<comment type="caution">
    <text evidence="6">The sequence shown here is derived from an EMBL/GenBank/DDBJ whole genome shotgun (WGS) entry which is preliminary data.</text>
</comment>
<evidence type="ECO:0000256" key="2">
    <source>
        <dbReference type="ARBA" id="ARBA00005947"/>
    </source>
</evidence>
<evidence type="ECO:0000256" key="4">
    <source>
        <dbReference type="ARBA" id="ARBA00022627"/>
    </source>
</evidence>
<dbReference type="PRINTS" id="PR01270">
    <property type="entry name" value="HDASUPER"/>
</dbReference>
<dbReference type="GO" id="GO:0004407">
    <property type="term" value="F:histone deacetylase activity"/>
    <property type="evidence" value="ECO:0007669"/>
    <property type="project" value="TreeGrafter"/>
</dbReference>
<proteinExistence type="inferred from homology"/>
<dbReference type="SUPFAM" id="SSF52768">
    <property type="entry name" value="Arginase/deacetylase"/>
    <property type="match status" value="1"/>
</dbReference>
<dbReference type="PANTHER" id="PTHR10625">
    <property type="entry name" value="HISTONE DEACETYLASE HDAC1-RELATED"/>
    <property type="match status" value="1"/>
</dbReference>
<dbReference type="AlphaFoldDB" id="A0A7Y0L1E9"/>
<dbReference type="PRINTS" id="PR01272">
    <property type="entry name" value="ACUCPROTEIN"/>
</dbReference>
<name>A0A7Y0L1E9_9FIRM</name>